<proteinExistence type="predicted"/>
<dbReference type="EMBL" id="AQHR01000022">
    <property type="protein sequence ID" value="EON78884.1"/>
    <property type="molecule type" value="Genomic_DNA"/>
</dbReference>
<keyword evidence="2" id="KW-1185">Reference proteome</keyword>
<accession>R7ZY06</accession>
<sequence length="40" mass="4597">MAIWVLGSTYLMIKSTTLSGFMQGVDWVDFRDWCLLVLSL</sequence>
<name>R7ZY06_9BACT</name>
<comment type="caution">
    <text evidence="1">The sequence shown here is derived from an EMBL/GenBank/DDBJ whole genome shotgun (WGS) entry which is preliminary data.</text>
</comment>
<dbReference type="STRING" id="1232681.ADIS_0781"/>
<organism evidence="1 2">
    <name type="scientific">Lunatimonas lonarensis</name>
    <dbReference type="NCBI Taxonomy" id="1232681"/>
    <lineage>
        <taxon>Bacteria</taxon>
        <taxon>Pseudomonadati</taxon>
        <taxon>Bacteroidota</taxon>
        <taxon>Cytophagia</taxon>
        <taxon>Cytophagales</taxon>
        <taxon>Cyclobacteriaceae</taxon>
    </lineage>
</organism>
<evidence type="ECO:0000313" key="1">
    <source>
        <dbReference type="EMBL" id="EON78884.1"/>
    </source>
</evidence>
<protein>
    <submittedName>
        <fullName evidence="1">Uncharacterized protein</fullName>
    </submittedName>
</protein>
<gene>
    <name evidence="1" type="ORF">ADIS_0781</name>
</gene>
<evidence type="ECO:0000313" key="2">
    <source>
        <dbReference type="Proteomes" id="UP000013909"/>
    </source>
</evidence>
<reference evidence="1 2" key="1">
    <citation type="submission" date="2013-02" db="EMBL/GenBank/DDBJ databases">
        <title>A novel strain isolated from Lonar lake, Maharashtra, India.</title>
        <authorList>
            <person name="Singh A."/>
        </authorList>
    </citation>
    <scope>NUCLEOTIDE SEQUENCE [LARGE SCALE GENOMIC DNA]</scope>
    <source>
        <strain evidence="1 2">AK24</strain>
    </source>
</reference>
<dbReference type="AlphaFoldDB" id="R7ZY06"/>
<dbReference type="Proteomes" id="UP000013909">
    <property type="component" value="Unassembled WGS sequence"/>
</dbReference>